<reference evidence="10 11" key="1">
    <citation type="submission" date="2023-07" db="EMBL/GenBank/DDBJ databases">
        <title>Sorghum-associated microbial communities from plants grown in Nebraska, USA.</title>
        <authorList>
            <person name="Schachtman D."/>
        </authorList>
    </citation>
    <scope>NUCLEOTIDE SEQUENCE [LARGE SCALE GENOMIC DNA]</scope>
    <source>
        <strain evidence="10 11">584</strain>
    </source>
</reference>
<dbReference type="InterPro" id="IPR035906">
    <property type="entry name" value="MetI-like_sf"/>
</dbReference>
<gene>
    <name evidence="10" type="ORF">E9232_003256</name>
</gene>
<dbReference type="EMBL" id="JAVDPW010000005">
    <property type="protein sequence ID" value="MDR6290730.1"/>
    <property type="molecule type" value="Genomic_DNA"/>
</dbReference>
<comment type="subcellular location">
    <subcellularLocation>
        <location evidence="1 7">Cell membrane</location>
        <topology evidence="1 7">Multi-pass membrane protein</topology>
    </subcellularLocation>
</comment>
<dbReference type="PROSITE" id="PS50928">
    <property type="entry name" value="ABC_TM1"/>
    <property type="match status" value="1"/>
</dbReference>
<feature type="compositionally biased region" description="Low complexity" evidence="8">
    <location>
        <begin position="8"/>
        <end position="19"/>
    </location>
</feature>
<dbReference type="PANTHER" id="PTHR30193">
    <property type="entry name" value="ABC TRANSPORTER PERMEASE PROTEIN"/>
    <property type="match status" value="1"/>
</dbReference>
<feature type="transmembrane region" description="Helical" evidence="7">
    <location>
        <begin position="235"/>
        <end position="255"/>
    </location>
</feature>
<dbReference type="PANTHER" id="PTHR30193:SF1">
    <property type="entry name" value="ABC TRANSPORTER PERMEASE PROTEIN YESP-RELATED"/>
    <property type="match status" value="1"/>
</dbReference>
<keyword evidence="3" id="KW-1003">Cell membrane</keyword>
<dbReference type="Gene3D" id="1.10.3720.10">
    <property type="entry name" value="MetI-like"/>
    <property type="match status" value="1"/>
</dbReference>
<keyword evidence="4 7" id="KW-0812">Transmembrane</keyword>
<feature type="transmembrane region" description="Helical" evidence="7">
    <location>
        <begin position="182"/>
        <end position="204"/>
    </location>
</feature>
<dbReference type="RefSeq" id="WP_309795368.1">
    <property type="nucleotide sequence ID" value="NZ_JAVDPW010000005.1"/>
</dbReference>
<feature type="region of interest" description="Disordered" evidence="8">
    <location>
        <begin position="1"/>
        <end position="21"/>
    </location>
</feature>
<evidence type="ECO:0000256" key="6">
    <source>
        <dbReference type="ARBA" id="ARBA00023136"/>
    </source>
</evidence>
<evidence type="ECO:0000256" key="7">
    <source>
        <dbReference type="RuleBase" id="RU363032"/>
    </source>
</evidence>
<dbReference type="SUPFAM" id="SSF161098">
    <property type="entry name" value="MetI-like"/>
    <property type="match status" value="1"/>
</dbReference>
<feature type="domain" description="ABC transmembrane type-1" evidence="9">
    <location>
        <begin position="97"/>
        <end position="310"/>
    </location>
</feature>
<feature type="transmembrane region" description="Helical" evidence="7">
    <location>
        <begin position="294"/>
        <end position="318"/>
    </location>
</feature>
<evidence type="ECO:0000313" key="10">
    <source>
        <dbReference type="EMBL" id="MDR6290730.1"/>
    </source>
</evidence>
<dbReference type="CDD" id="cd06261">
    <property type="entry name" value="TM_PBP2"/>
    <property type="match status" value="1"/>
</dbReference>
<accession>A0ABU1JT21</accession>
<feature type="transmembrane region" description="Helical" evidence="7">
    <location>
        <begin position="40"/>
        <end position="66"/>
    </location>
</feature>
<proteinExistence type="inferred from homology"/>
<name>A0ABU1JT21_9PROT</name>
<organism evidence="10 11">
    <name type="scientific">Inquilinus ginsengisoli</name>
    <dbReference type="NCBI Taxonomy" id="363840"/>
    <lineage>
        <taxon>Bacteria</taxon>
        <taxon>Pseudomonadati</taxon>
        <taxon>Pseudomonadota</taxon>
        <taxon>Alphaproteobacteria</taxon>
        <taxon>Rhodospirillales</taxon>
        <taxon>Rhodospirillaceae</taxon>
        <taxon>Inquilinus</taxon>
    </lineage>
</organism>
<evidence type="ECO:0000256" key="5">
    <source>
        <dbReference type="ARBA" id="ARBA00022989"/>
    </source>
</evidence>
<protein>
    <submittedName>
        <fullName evidence="10">Multiple sugar transport system permease protein</fullName>
    </submittedName>
</protein>
<evidence type="ECO:0000256" key="2">
    <source>
        <dbReference type="ARBA" id="ARBA00022448"/>
    </source>
</evidence>
<comment type="caution">
    <text evidence="10">The sequence shown here is derived from an EMBL/GenBank/DDBJ whole genome shotgun (WGS) entry which is preliminary data.</text>
</comment>
<evidence type="ECO:0000259" key="9">
    <source>
        <dbReference type="PROSITE" id="PS50928"/>
    </source>
</evidence>
<feature type="transmembrane region" description="Helical" evidence="7">
    <location>
        <begin position="101"/>
        <end position="122"/>
    </location>
</feature>
<evidence type="ECO:0000256" key="3">
    <source>
        <dbReference type="ARBA" id="ARBA00022475"/>
    </source>
</evidence>
<keyword evidence="10" id="KW-0762">Sugar transport</keyword>
<evidence type="ECO:0000256" key="4">
    <source>
        <dbReference type="ARBA" id="ARBA00022692"/>
    </source>
</evidence>
<evidence type="ECO:0000313" key="11">
    <source>
        <dbReference type="Proteomes" id="UP001262410"/>
    </source>
</evidence>
<dbReference type="InterPro" id="IPR000515">
    <property type="entry name" value="MetI-like"/>
</dbReference>
<dbReference type="Pfam" id="PF00528">
    <property type="entry name" value="BPD_transp_1"/>
    <property type="match status" value="1"/>
</dbReference>
<keyword evidence="11" id="KW-1185">Reference proteome</keyword>
<keyword evidence="6 7" id="KW-0472">Membrane</keyword>
<keyword evidence="2 7" id="KW-0813">Transport</keyword>
<sequence>MDGHQTISAAAPAAASPGAAKRRRARRGIGMTAEQNGAAFLFLSPWILGVVCLTLGPILASLYLSFTTYDLFNAPVWAGLENYRRLLFEDPRYVQAVKVTFTYVFLSVPLKLAFALAVAVMLNRGIAGLGLYRGIYYLPSLLGGSVAVAIMWRQIFSYDGLINQILLWFGIDGPSWISNPDYALYTLVSLAVWQFGSPMIIFLAGLKQIPQDLYDAAAVDGAGPVTKFVRITLPLLTPIILFNFIMQMIGAFQAFTPSFIISNGTGGPADSTLFYTLYLYEQGFTNFQMGYASAMAWVLVGIIATATAIAFMSARYWVHYGDER</sequence>
<feature type="transmembrane region" description="Helical" evidence="7">
    <location>
        <begin position="134"/>
        <end position="152"/>
    </location>
</feature>
<comment type="similarity">
    <text evidence="7">Belongs to the binding-protein-dependent transport system permease family.</text>
</comment>
<dbReference type="InterPro" id="IPR051393">
    <property type="entry name" value="ABC_transporter_permease"/>
</dbReference>
<keyword evidence="5 7" id="KW-1133">Transmembrane helix</keyword>
<evidence type="ECO:0000256" key="8">
    <source>
        <dbReference type="SAM" id="MobiDB-lite"/>
    </source>
</evidence>
<evidence type="ECO:0000256" key="1">
    <source>
        <dbReference type="ARBA" id="ARBA00004651"/>
    </source>
</evidence>
<dbReference type="Proteomes" id="UP001262410">
    <property type="component" value="Unassembled WGS sequence"/>
</dbReference>